<keyword evidence="5 9" id="KW-0342">GTP-binding</keyword>
<feature type="binding site" evidence="10">
    <location>
        <position position="255"/>
    </location>
    <ligand>
        <name>Mg(2+)</name>
        <dbReference type="ChEBI" id="CHEBI:18420"/>
    </ligand>
</feature>
<dbReference type="PANTHER" id="PTHR10218">
    <property type="entry name" value="GTP-BINDING PROTEIN ALPHA SUBUNIT"/>
    <property type="match status" value="1"/>
</dbReference>
<dbReference type="InterPro" id="IPR002975">
    <property type="entry name" value="Fungi_Gprotein_alpha"/>
</dbReference>
<dbReference type="Gene3D" id="3.40.50.300">
    <property type="entry name" value="P-loop containing nucleotide triphosphate hydrolases"/>
    <property type="match status" value="1"/>
</dbReference>
<sequence>MGSCASKEPQAPQQSSKPVNKRQEQKATLAKKDEAAHSATNHSTGSSSDIQAEKAPAATPNAVDIAAAHQQSGQAASRNVKVLLLGSGESGKSTIVKQMKILHQNGYSKEESIEYKPFVYKNVLDCMKNIIHAIYDLQPELVKRESNGLVGTASEESLQEFKGDASTKGVVDKADLEAILQHEYSMDSDTPFDSTIAATISKVYSIPEIREFAKTQQGNFYLIDSTHYFLTEIDRIAQPYYIPSVNDILRTRKKTSGIFDFKFQMGNGLNIHMYDVGGQRSERKKWIHCFDNVTLIIFCVALSEYDQVLLEENSQNRLEESLTLFDSVVNSRWFARTSIVLFLNKIDVFAEKLAYSPLENQFPDYTGGNNINKAAKYILWRFTQLNRSGLNIFPHVTQATDTSNIQLVFVAVKETILENSLRDSGIL</sequence>
<dbReference type="InterPro" id="IPR001019">
    <property type="entry name" value="Gprotein_alpha_su"/>
</dbReference>
<dbReference type="PRINTS" id="PR01241">
    <property type="entry name" value="GPROTEINAFNG"/>
</dbReference>
<dbReference type="GO" id="GO:0030437">
    <property type="term" value="P:ascospore formation"/>
    <property type="evidence" value="ECO:0007669"/>
    <property type="project" value="EnsemblFungi"/>
</dbReference>
<evidence type="ECO:0000256" key="1">
    <source>
        <dbReference type="ARBA" id="ARBA00022707"/>
    </source>
</evidence>
<dbReference type="FunFam" id="3.40.50.300:FF:000181">
    <property type="entry name" value="Guanine nucleotide-binding protein subunit alpha"/>
    <property type="match status" value="1"/>
</dbReference>
<dbReference type="FunFam" id="3.40.50.300:FF:000692">
    <property type="entry name" value="Guanine nucleotide-binding protein subunit alpha"/>
    <property type="match status" value="1"/>
</dbReference>
<dbReference type="GO" id="GO:0010856">
    <property type="term" value="F:adenylate cyclase activator activity"/>
    <property type="evidence" value="ECO:0007669"/>
    <property type="project" value="EnsemblFungi"/>
</dbReference>
<dbReference type="RefSeq" id="XP_020063600.1">
    <property type="nucleotide sequence ID" value="XM_020207842.1"/>
</dbReference>
<dbReference type="GO" id="GO:0007124">
    <property type="term" value="P:pseudohyphal growth"/>
    <property type="evidence" value="ECO:0007669"/>
    <property type="project" value="EnsemblFungi"/>
</dbReference>
<dbReference type="PANTHER" id="PTHR10218:SF369">
    <property type="entry name" value="GUANINE NUCLEOTIDE-BINDING PROTEIN ALPHA-2 SUBUNIT"/>
    <property type="match status" value="1"/>
</dbReference>
<dbReference type="EMBL" id="KV453913">
    <property type="protein sequence ID" value="ODV78478.1"/>
    <property type="molecule type" value="Genomic_DNA"/>
</dbReference>
<evidence type="ECO:0000256" key="10">
    <source>
        <dbReference type="PIRSR" id="PIRSR601019-2"/>
    </source>
</evidence>
<feature type="binding site" evidence="9">
    <location>
        <position position="399"/>
    </location>
    <ligand>
        <name>GTP</name>
        <dbReference type="ChEBI" id="CHEBI:37565"/>
    </ligand>
</feature>
<dbReference type="SUPFAM" id="SSF47895">
    <property type="entry name" value="Transducin (alpha subunit), insertion domain"/>
    <property type="match status" value="1"/>
</dbReference>
<dbReference type="Gene3D" id="1.10.400.10">
    <property type="entry name" value="GI Alpha 1, domain 2-like"/>
    <property type="match status" value="1"/>
</dbReference>
<keyword evidence="1" id="KW-0519">Myristate</keyword>
<keyword evidence="4 10" id="KW-0460">Magnesium</keyword>
<dbReference type="STRING" id="984487.A0A1E4SG39"/>
<feature type="compositionally biased region" description="Polar residues" evidence="11">
    <location>
        <begin position="38"/>
        <end position="50"/>
    </location>
</feature>
<name>A0A1E4SG39_9ASCO</name>
<keyword evidence="2 10" id="KW-0479">Metal-binding</keyword>
<dbReference type="GO" id="GO:0005737">
    <property type="term" value="C:cytoplasm"/>
    <property type="evidence" value="ECO:0007669"/>
    <property type="project" value="EnsemblFungi"/>
</dbReference>
<feature type="binding site" evidence="9">
    <location>
        <begin position="89"/>
        <end position="94"/>
    </location>
    <ligand>
        <name>GTP</name>
        <dbReference type="ChEBI" id="CHEBI:37565"/>
    </ligand>
</feature>
<evidence type="ECO:0000256" key="8">
    <source>
        <dbReference type="ARBA" id="ARBA00023288"/>
    </source>
</evidence>
<dbReference type="PROSITE" id="PS51882">
    <property type="entry name" value="G_ALPHA"/>
    <property type="match status" value="1"/>
</dbReference>
<keyword evidence="6" id="KW-0564">Palmitate</keyword>
<evidence type="ECO:0000256" key="3">
    <source>
        <dbReference type="ARBA" id="ARBA00022741"/>
    </source>
</evidence>
<dbReference type="AlphaFoldDB" id="A0A1E4SG39"/>
<dbReference type="GO" id="GO:0010619">
    <property type="term" value="P:adenylate cyclase-activating glucose-activated G protein-coupled receptor signaling pathway"/>
    <property type="evidence" value="ECO:0007669"/>
    <property type="project" value="EnsemblFungi"/>
</dbReference>
<dbReference type="OrthoDB" id="5817230at2759"/>
<accession>A0A1E4SG39</accession>
<evidence type="ECO:0000256" key="6">
    <source>
        <dbReference type="ARBA" id="ARBA00023139"/>
    </source>
</evidence>
<keyword evidence="3 9" id="KW-0547">Nucleotide-binding</keyword>
<reference evidence="13" key="1">
    <citation type="submission" date="2016-05" db="EMBL/GenBank/DDBJ databases">
        <title>Comparative genomics of biotechnologically important yeasts.</title>
        <authorList>
            <consortium name="DOE Joint Genome Institute"/>
            <person name="Riley R."/>
            <person name="Haridas S."/>
            <person name="Wolfe K.H."/>
            <person name="Lopes M.R."/>
            <person name="Hittinger C.T."/>
            <person name="Goker M."/>
            <person name="Salamov A."/>
            <person name="Wisecaver J."/>
            <person name="Long T.M."/>
            <person name="Aerts A.L."/>
            <person name="Barry K."/>
            <person name="Choi C."/>
            <person name="Clum A."/>
            <person name="Coughlan A.Y."/>
            <person name="Deshpande S."/>
            <person name="Douglass A.P."/>
            <person name="Hanson S.J."/>
            <person name="Klenk H.-P."/>
            <person name="Labutti K."/>
            <person name="Lapidus A."/>
            <person name="Lindquist E."/>
            <person name="Lipzen A."/>
            <person name="Meier-Kolthoff J.P."/>
            <person name="Ohm R.A."/>
            <person name="Otillar R.P."/>
            <person name="Pangilinan J."/>
            <person name="Peng Y."/>
            <person name="Rokas A."/>
            <person name="Rosa C.A."/>
            <person name="Scheuner C."/>
            <person name="Sibirny A.A."/>
            <person name="Slot J.C."/>
            <person name="Stielow J.B."/>
            <person name="Sun H."/>
            <person name="Kurtzman C.P."/>
            <person name="Blackwell M."/>
            <person name="Grigoriev I.V."/>
            <person name="Jeffries T.W."/>
        </authorList>
    </citation>
    <scope>NUCLEOTIDE SEQUENCE [LARGE SCALE GENOMIC DNA]</scope>
    <source>
        <strain evidence="13">NRRL Y-17324</strain>
    </source>
</reference>
<evidence type="ECO:0000256" key="2">
    <source>
        <dbReference type="ARBA" id="ARBA00022723"/>
    </source>
</evidence>
<dbReference type="GO" id="GO:0000122">
    <property type="term" value="P:negative regulation of transcription by RNA polymerase II"/>
    <property type="evidence" value="ECO:0007669"/>
    <property type="project" value="EnsemblFungi"/>
</dbReference>
<dbReference type="GO" id="GO:0005834">
    <property type="term" value="C:heterotrimeric G-protein complex"/>
    <property type="evidence" value="ECO:0007669"/>
    <property type="project" value="EnsemblFungi"/>
</dbReference>
<dbReference type="GO" id="GO:0010515">
    <property type="term" value="P:negative regulation of induction of conjugation with cellular fusion"/>
    <property type="evidence" value="ECO:0007669"/>
    <property type="project" value="EnsemblFungi"/>
</dbReference>
<feature type="binding site" evidence="9">
    <location>
        <begin position="249"/>
        <end position="255"/>
    </location>
    <ligand>
        <name>GTP</name>
        <dbReference type="ChEBI" id="CHEBI:37565"/>
    </ligand>
</feature>
<dbReference type="GeneID" id="30981979"/>
<keyword evidence="13" id="KW-1185">Reference proteome</keyword>
<dbReference type="GO" id="GO:0046872">
    <property type="term" value="F:metal ion binding"/>
    <property type="evidence" value="ECO:0007669"/>
    <property type="project" value="UniProtKB-KW"/>
</dbReference>
<keyword evidence="7" id="KW-0807">Transducer</keyword>
<protein>
    <submittedName>
        <fullName evidence="12">Guanine nucleotide binding protein, alpha subunit</fullName>
    </submittedName>
</protein>
<dbReference type="GO" id="GO:0005525">
    <property type="term" value="F:GTP binding"/>
    <property type="evidence" value="ECO:0007669"/>
    <property type="project" value="UniProtKB-KW"/>
</dbReference>
<dbReference type="Pfam" id="PF00503">
    <property type="entry name" value="G-alpha"/>
    <property type="match status" value="1"/>
</dbReference>
<feature type="region of interest" description="Disordered" evidence="11">
    <location>
        <begin position="1"/>
        <end position="58"/>
    </location>
</feature>
<dbReference type="Proteomes" id="UP000094285">
    <property type="component" value="Unassembled WGS sequence"/>
</dbReference>
<dbReference type="InterPro" id="IPR027417">
    <property type="entry name" value="P-loop_NTPase"/>
</dbReference>
<dbReference type="GO" id="GO:0031683">
    <property type="term" value="F:G-protein beta/gamma-subunit complex binding"/>
    <property type="evidence" value="ECO:0007669"/>
    <property type="project" value="InterPro"/>
</dbReference>
<evidence type="ECO:0000256" key="5">
    <source>
        <dbReference type="ARBA" id="ARBA00023134"/>
    </source>
</evidence>
<evidence type="ECO:0000256" key="4">
    <source>
        <dbReference type="ARBA" id="ARBA00022842"/>
    </source>
</evidence>
<feature type="binding site" evidence="9">
    <location>
        <begin position="344"/>
        <end position="347"/>
    </location>
    <ligand>
        <name>GTP</name>
        <dbReference type="ChEBI" id="CHEBI:37565"/>
    </ligand>
</feature>
<feature type="compositionally biased region" description="Basic and acidic residues" evidence="11">
    <location>
        <begin position="21"/>
        <end position="36"/>
    </location>
</feature>
<evidence type="ECO:0000256" key="9">
    <source>
        <dbReference type="PIRSR" id="PIRSR601019-1"/>
    </source>
</evidence>
<organism evidence="12 13">
    <name type="scientific">Suhomyces tanzawaensis NRRL Y-17324</name>
    <dbReference type="NCBI Taxonomy" id="984487"/>
    <lineage>
        <taxon>Eukaryota</taxon>
        <taxon>Fungi</taxon>
        <taxon>Dikarya</taxon>
        <taxon>Ascomycota</taxon>
        <taxon>Saccharomycotina</taxon>
        <taxon>Pichiomycetes</taxon>
        <taxon>Debaryomycetaceae</taxon>
        <taxon>Suhomyces</taxon>
    </lineage>
</organism>
<feature type="binding site" evidence="10">
    <location>
        <position position="93"/>
    </location>
    <ligand>
        <name>Mg(2+)</name>
        <dbReference type="ChEBI" id="CHEBI:18420"/>
    </ligand>
</feature>
<dbReference type="GO" id="GO:0001664">
    <property type="term" value="F:G protein-coupled receptor binding"/>
    <property type="evidence" value="ECO:0007669"/>
    <property type="project" value="InterPro"/>
</dbReference>
<dbReference type="PRINTS" id="PR00318">
    <property type="entry name" value="GPROTEINA"/>
</dbReference>
<evidence type="ECO:0000313" key="13">
    <source>
        <dbReference type="Proteomes" id="UP000094285"/>
    </source>
</evidence>
<evidence type="ECO:0000256" key="7">
    <source>
        <dbReference type="ARBA" id="ARBA00023224"/>
    </source>
</evidence>
<gene>
    <name evidence="12" type="ORF">CANTADRAFT_266698</name>
</gene>
<dbReference type="GO" id="GO:0001403">
    <property type="term" value="P:invasive growth in response to glucose limitation"/>
    <property type="evidence" value="ECO:0007669"/>
    <property type="project" value="EnsemblFungi"/>
</dbReference>
<feature type="binding site" evidence="9">
    <location>
        <begin position="224"/>
        <end position="225"/>
    </location>
    <ligand>
        <name>GTP</name>
        <dbReference type="ChEBI" id="CHEBI:37565"/>
    </ligand>
</feature>
<evidence type="ECO:0000313" key="12">
    <source>
        <dbReference type="EMBL" id="ODV78478.1"/>
    </source>
</evidence>
<evidence type="ECO:0000256" key="11">
    <source>
        <dbReference type="SAM" id="MobiDB-lite"/>
    </source>
</evidence>
<dbReference type="InterPro" id="IPR011025">
    <property type="entry name" value="GproteinA_insert"/>
</dbReference>
<proteinExistence type="predicted"/>
<dbReference type="SUPFAM" id="SSF52540">
    <property type="entry name" value="P-loop containing nucleoside triphosphate hydrolases"/>
    <property type="match status" value="1"/>
</dbReference>
<dbReference type="SMART" id="SM00275">
    <property type="entry name" value="G_alpha"/>
    <property type="match status" value="1"/>
</dbReference>
<dbReference type="CDD" id="cd00066">
    <property type="entry name" value="G-alpha"/>
    <property type="match status" value="1"/>
</dbReference>
<dbReference type="GO" id="GO:0003924">
    <property type="term" value="F:GTPase activity"/>
    <property type="evidence" value="ECO:0007669"/>
    <property type="project" value="EnsemblFungi"/>
</dbReference>
<keyword evidence="8" id="KW-0449">Lipoprotein</keyword>
<feature type="binding site" evidence="9">
    <location>
        <begin position="275"/>
        <end position="279"/>
    </location>
    <ligand>
        <name>GTP</name>
        <dbReference type="ChEBI" id="CHEBI:37565"/>
    </ligand>
</feature>